<reference evidence="4 5" key="1">
    <citation type="submission" date="2014-04" db="EMBL/GenBank/DDBJ databases">
        <title>Genome assembly of Hyalangium minutum DSM 14724.</title>
        <authorList>
            <person name="Sharma G."/>
            <person name="Subramanian S."/>
        </authorList>
    </citation>
    <scope>NUCLEOTIDE SEQUENCE [LARGE SCALE GENOMIC DNA]</scope>
    <source>
        <strain evidence="4 5">DSM 14724</strain>
    </source>
</reference>
<dbReference type="EMBL" id="JMCB01000004">
    <property type="protein sequence ID" value="KFE69663.1"/>
    <property type="molecule type" value="Genomic_DNA"/>
</dbReference>
<evidence type="ECO:0000313" key="4">
    <source>
        <dbReference type="EMBL" id="KFE69663.1"/>
    </source>
</evidence>
<dbReference type="Gene3D" id="1.25.40.20">
    <property type="entry name" value="Ankyrin repeat-containing domain"/>
    <property type="match status" value="1"/>
</dbReference>
<dbReference type="PANTHER" id="PTHR24201">
    <property type="entry name" value="ANK_REP_REGION DOMAIN-CONTAINING PROTEIN"/>
    <property type="match status" value="1"/>
</dbReference>
<evidence type="ECO:0000256" key="3">
    <source>
        <dbReference type="PROSITE-ProRule" id="PRU00023"/>
    </source>
</evidence>
<feature type="repeat" description="ANK" evidence="3">
    <location>
        <begin position="27"/>
        <end position="59"/>
    </location>
</feature>
<keyword evidence="5" id="KW-1185">Reference proteome</keyword>
<organism evidence="4 5">
    <name type="scientific">Hyalangium minutum</name>
    <dbReference type="NCBI Taxonomy" id="394096"/>
    <lineage>
        <taxon>Bacteria</taxon>
        <taxon>Pseudomonadati</taxon>
        <taxon>Myxococcota</taxon>
        <taxon>Myxococcia</taxon>
        <taxon>Myxococcales</taxon>
        <taxon>Cystobacterineae</taxon>
        <taxon>Archangiaceae</taxon>
        <taxon>Hyalangium</taxon>
    </lineage>
</organism>
<protein>
    <submittedName>
        <fullName evidence="4">Ankyrin</fullName>
    </submittedName>
</protein>
<sequence length="509" mass="57672">MTQPDKLTEVFEKLHGPAGLESRLQERNETPLIWAVSEGYHDIALTLIEAGADLNAQNTDGNTALLRAACENRAELASVLIKVGAKLDVQNNDGYSALILARRRGNREIVDSLQAAGADPSLVTRLGTTFDNPGDSRKTSLEGRRDAVLEKKIIDAISKCRDGRMAGRELEKYVNLNPEDRFVPTSVLRRAYVRYDGSHNPSAPNYVLLDDDMELGIVSSAVPEIARAVSSLLSRSLEDARNDREGHLPAAVVRRVQLEIISPYGVAHIWGVTGHRFVLSRRVSPDRSELLATILVGRSKDTVFFFTGRYNNLRHSTIRETVDFDQPDGDDPAHKWFDRFAFPEISRFKPKGYHHIANFVVCKEERGRKLAQFVLDKIVEKYARDHLDKHQRAVEHSQHLLCGKGFWQIGDPPWLPRMEKLGFRLRLGAESFFIEHDWARLPAIFDRKTGEPISNVAYNKFYGLPQRYQSWKPTGDTSESLLDRVPEVIRLSQDPKAKLQYFQAMFDFV</sequence>
<gene>
    <name evidence="4" type="ORF">DB31_6638</name>
</gene>
<dbReference type="Pfam" id="PF12796">
    <property type="entry name" value="Ank_2"/>
    <property type="match status" value="1"/>
</dbReference>
<dbReference type="AlphaFoldDB" id="A0A085WPQ0"/>
<keyword evidence="1" id="KW-0677">Repeat</keyword>
<dbReference type="PROSITE" id="PS50297">
    <property type="entry name" value="ANK_REP_REGION"/>
    <property type="match status" value="3"/>
</dbReference>
<comment type="caution">
    <text evidence="4">The sequence shown here is derived from an EMBL/GenBank/DDBJ whole genome shotgun (WGS) entry which is preliminary data.</text>
</comment>
<dbReference type="InterPro" id="IPR002110">
    <property type="entry name" value="Ankyrin_rpt"/>
</dbReference>
<dbReference type="SUPFAM" id="SSF48403">
    <property type="entry name" value="Ankyrin repeat"/>
    <property type="match status" value="1"/>
</dbReference>
<dbReference type="STRING" id="394096.DB31_6638"/>
<feature type="repeat" description="ANK" evidence="3">
    <location>
        <begin position="93"/>
        <end position="125"/>
    </location>
</feature>
<evidence type="ECO:0000313" key="5">
    <source>
        <dbReference type="Proteomes" id="UP000028725"/>
    </source>
</evidence>
<dbReference type="RefSeq" id="WP_052419927.1">
    <property type="nucleotide sequence ID" value="NZ_JMCB01000004.1"/>
</dbReference>
<dbReference type="PROSITE" id="PS50088">
    <property type="entry name" value="ANK_REPEAT"/>
    <property type="match status" value="3"/>
</dbReference>
<dbReference type="Proteomes" id="UP000028725">
    <property type="component" value="Unassembled WGS sequence"/>
</dbReference>
<proteinExistence type="predicted"/>
<feature type="repeat" description="ANK" evidence="3">
    <location>
        <begin position="60"/>
        <end position="92"/>
    </location>
</feature>
<evidence type="ECO:0000256" key="2">
    <source>
        <dbReference type="ARBA" id="ARBA00023043"/>
    </source>
</evidence>
<dbReference type="InterPro" id="IPR050776">
    <property type="entry name" value="Ank_Repeat/CDKN_Inhibitor"/>
</dbReference>
<evidence type="ECO:0000256" key="1">
    <source>
        <dbReference type="ARBA" id="ARBA00022737"/>
    </source>
</evidence>
<dbReference type="SMART" id="SM00248">
    <property type="entry name" value="ANK"/>
    <property type="match status" value="3"/>
</dbReference>
<name>A0A085WPQ0_9BACT</name>
<accession>A0A085WPQ0</accession>
<keyword evidence="2 3" id="KW-0040">ANK repeat</keyword>
<dbReference type="InterPro" id="IPR036770">
    <property type="entry name" value="Ankyrin_rpt-contain_sf"/>
</dbReference>